<protein>
    <submittedName>
        <fullName evidence="4">Poly-gamma-glutamate synthesis protein (Capsule biosynthesis protein)</fullName>
    </submittedName>
</protein>
<accession>A0A841BQW1</accession>
<evidence type="ECO:0000313" key="5">
    <source>
        <dbReference type="Proteomes" id="UP000587527"/>
    </source>
</evidence>
<dbReference type="EMBL" id="JACHMN010000002">
    <property type="protein sequence ID" value="MBB5869313.1"/>
    <property type="molecule type" value="Genomic_DNA"/>
</dbReference>
<organism evidence="4 5">
    <name type="scientific">Allocatelliglobosispora scoriae</name>
    <dbReference type="NCBI Taxonomy" id="643052"/>
    <lineage>
        <taxon>Bacteria</taxon>
        <taxon>Bacillati</taxon>
        <taxon>Actinomycetota</taxon>
        <taxon>Actinomycetes</taxon>
        <taxon>Micromonosporales</taxon>
        <taxon>Micromonosporaceae</taxon>
        <taxon>Allocatelliglobosispora</taxon>
    </lineage>
</organism>
<dbReference type="InterPro" id="IPR029052">
    <property type="entry name" value="Metallo-depent_PP-like"/>
</dbReference>
<comment type="similarity">
    <text evidence="1">Belongs to the CapA family.</text>
</comment>
<reference evidence="4 5" key="1">
    <citation type="submission" date="2020-08" db="EMBL/GenBank/DDBJ databases">
        <title>Sequencing the genomes of 1000 actinobacteria strains.</title>
        <authorList>
            <person name="Klenk H.-P."/>
        </authorList>
    </citation>
    <scope>NUCLEOTIDE SEQUENCE [LARGE SCALE GENOMIC DNA]</scope>
    <source>
        <strain evidence="4 5">DSM 45362</strain>
    </source>
</reference>
<keyword evidence="5" id="KW-1185">Reference proteome</keyword>
<gene>
    <name evidence="4" type="ORF">F4553_002692</name>
</gene>
<keyword evidence="2" id="KW-0472">Membrane</keyword>
<proteinExistence type="inferred from homology"/>
<evidence type="ECO:0000313" key="4">
    <source>
        <dbReference type="EMBL" id="MBB5869313.1"/>
    </source>
</evidence>
<dbReference type="InterPro" id="IPR052169">
    <property type="entry name" value="CW_Biosynth-Accessory"/>
</dbReference>
<dbReference type="InterPro" id="IPR019079">
    <property type="entry name" value="Capsule_synth_CapA"/>
</dbReference>
<dbReference type="RefSeq" id="WP_246466313.1">
    <property type="nucleotide sequence ID" value="NZ_JACHMN010000002.1"/>
</dbReference>
<dbReference type="AlphaFoldDB" id="A0A841BQW1"/>
<keyword evidence="2" id="KW-1133">Transmembrane helix</keyword>
<keyword evidence="2" id="KW-0812">Transmembrane</keyword>
<dbReference type="SUPFAM" id="SSF56300">
    <property type="entry name" value="Metallo-dependent phosphatases"/>
    <property type="match status" value="1"/>
</dbReference>
<dbReference type="Proteomes" id="UP000587527">
    <property type="component" value="Unassembled WGS sequence"/>
</dbReference>
<feature type="transmembrane region" description="Helical" evidence="2">
    <location>
        <begin position="21"/>
        <end position="41"/>
    </location>
</feature>
<dbReference type="SMART" id="SM00854">
    <property type="entry name" value="PGA_cap"/>
    <property type="match status" value="1"/>
</dbReference>
<dbReference type="PANTHER" id="PTHR33393">
    <property type="entry name" value="POLYGLUTAMINE SYNTHESIS ACCESSORY PROTEIN RV0574C-RELATED"/>
    <property type="match status" value="1"/>
</dbReference>
<dbReference type="CDD" id="cd07381">
    <property type="entry name" value="MPP_CapA"/>
    <property type="match status" value="1"/>
</dbReference>
<name>A0A841BQW1_9ACTN</name>
<comment type="caution">
    <text evidence="4">The sequence shown here is derived from an EMBL/GenBank/DDBJ whole genome shotgun (WGS) entry which is preliminary data.</text>
</comment>
<dbReference type="Gene3D" id="3.60.21.10">
    <property type="match status" value="1"/>
</dbReference>
<feature type="domain" description="Capsule synthesis protein CapA" evidence="3">
    <location>
        <begin position="56"/>
        <end position="300"/>
    </location>
</feature>
<evidence type="ECO:0000256" key="2">
    <source>
        <dbReference type="SAM" id="Phobius"/>
    </source>
</evidence>
<evidence type="ECO:0000259" key="3">
    <source>
        <dbReference type="SMART" id="SM00854"/>
    </source>
</evidence>
<evidence type="ECO:0000256" key="1">
    <source>
        <dbReference type="ARBA" id="ARBA00005662"/>
    </source>
</evidence>
<dbReference type="Pfam" id="PF09587">
    <property type="entry name" value="PGA_cap"/>
    <property type="match status" value="1"/>
</dbReference>
<dbReference type="PANTHER" id="PTHR33393:SF13">
    <property type="entry name" value="PGA BIOSYNTHESIS PROTEIN CAPA"/>
    <property type="match status" value="1"/>
</dbReference>
<sequence>MAATHALREGGVRRCSGVRAIMARVLVLVGVAAAGGCAALVQPMPGESLPPVNEFTVAATGDFIVQPQLAAAAAADARAENLDGYAFSRIMGSLSDTVHAADLGICHWEVPVARPGDPITDFPTFNAPPELIAAAVDLGYDACSTASNHTLDYGEEGVARTLSGLEKAGIRHAGSARTRAEAMMPTVLNVRGVRVGHLSYTFSFNGIERPAGKQWIANLIDPKAIIDEARRARAAGAEVVIVSLQWGTEYQHEPDIGQLGLARELLAAPEIDLIIGHHVHVVQPFEKIGEKWVAYGISNVMTRFPDGSPEDTQDALVATFTFTRTAAGWRVTRVQARPTWMEYQPRPRIVDLPDALADPTTGEGQRAAYRRAHDRIVRWIEARGAAQDGLVISGN</sequence>